<dbReference type="Proteomes" id="UP000321189">
    <property type="component" value="Unassembled WGS sequence"/>
</dbReference>
<keyword evidence="1" id="KW-1133">Transmembrane helix</keyword>
<reference evidence="2 3" key="1">
    <citation type="submission" date="2019-07" db="EMBL/GenBank/DDBJ databases">
        <title>Whole genome shotgun sequence of Pseudoalteromonas atlantica NBRC 103033.</title>
        <authorList>
            <person name="Hosoyama A."/>
            <person name="Uohara A."/>
            <person name="Ohji S."/>
            <person name="Ichikawa N."/>
        </authorList>
    </citation>
    <scope>NUCLEOTIDE SEQUENCE [LARGE SCALE GENOMIC DNA]</scope>
    <source>
        <strain evidence="2 3">NBRC 103033</strain>
    </source>
</reference>
<feature type="transmembrane region" description="Helical" evidence="1">
    <location>
        <begin position="12"/>
        <end position="37"/>
    </location>
</feature>
<keyword evidence="1" id="KW-0812">Transmembrane</keyword>
<protein>
    <recommendedName>
        <fullName evidence="4">Activity regulator of membrane protease YbbK</fullName>
    </recommendedName>
</protein>
<comment type="caution">
    <text evidence="2">The sequence shown here is derived from an EMBL/GenBank/DDBJ whole genome shotgun (WGS) entry which is preliminary data.</text>
</comment>
<dbReference type="EMBL" id="BJUT01000005">
    <property type="protein sequence ID" value="GEK75600.1"/>
    <property type="molecule type" value="Genomic_DNA"/>
</dbReference>
<name>A0ABQ0UAV7_PSEAF</name>
<evidence type="ECO:0000313" key="2">
    <source>
        <dbReference type="EMBL" id="GEK75600.1"/>
    </source>
</evidence>
<evidence type="ECO:0000313" key="3">
    <source>
        <dbReference type="Proteomes" id="UP000321189"/>
    </source>
</evidence>
<gene>
    <name evidence="2" type="ORF">PAT01_09040</name>
</gene>
<evidence type="ECO:0000256" key="1">
    <source>
        <dbReference type="SAM" id="Phobius"/>
    </source>
</evidence>
<organism evidence="2 3">
    <name type="scientific">Pseudoalteromonas atlantica</name>
    <name type="common">Alteromonas atlantica</name>
    <dbReference type="NCBI Taxonomy" id="288"/>
    <lineage>
        <taxon>Bacteria</taxon>
        <taxon>Pseudomonadati</taxon>
        <taxon>Pseudomonadota</taxon>
        <taxon>Gammaproteobacteria</taxon>
        <taxon>Alteromonadales</taxon>
        <taxon>Pseudoalteromonadaceae</taxon>
        <taxon>Pseudoalteromonas</taxon>
    </lineage>
</organism>
<keyword evidence="3" id="KW-1185">Reference proteome</keyword>
<feature type="transmembrane region" description="Helical" evidence="1">
    <location>
        <begin position="57"/>
        <end position="76"/>
    </location>
</feature>
<accession>A0ABQ0UAV7</accession>
<evidence type="ECO:0008006" key="4">
    <source>
        <dbReference type="Google" id="ProtNLM"/>
    </source>
</evidence>
<dbReference type="RefSeq" id="WP_029774440.1">
    <property type="nucleotide sequence ID" value="NZ_BJUT01000005.1"/>
</dbReference>
<sequence length="151" mass="16342">MDLISQNLPQALMVIGIIALIIEVTVLGLSTIILLFLGLSLLTSGLLMVAGVLPETITAALWSNTIITAVLALLLWKPMKRMQENVDSKQINSDFADLTFVLAKDVSDKEITTHQYSGISWQLKSTQPISAGTKVIVVKKEVGVMWVAPAP</sequence>
<proteinExistence type="predicted"/>
<keyword evidence="1" id="KW-0472">Membrane</keyword>